<protein>
    <submittedName>
        <fullName evidence="1">Uncharacterized protein</fullName>
    </submittedName>
</protein>
<gene>
    <name evidence="1" type="ORF">Prudu_003605</name>
</gene>
<proteinExistence type="predicted"/>
<name>A0A4Y1QTH7_PRUDU</name>
<feature type="non-terminal residue" evidence="1">
    <location>
        <position position="67"/>
    </location>
</feature>
<sequence>MYDILPLQKLGASGGLCSLYLRSDACTAPDGISMSNGGGSKCISLSWDFLKAASKTHLDFLFYYITA</sequence>
<accession>A0A4Y1QTH7</accession>
<reference evidence="1" key="1">
    <citation type="journal article" date="2019" name="Science">
        <title>Mutation of a bHLH transcription factor allowed almond domestication.</title>
        <authorList>
            <person name="Sanchez-Perez R."/>
            <person name="Pavan S."/>
            <person name="Mazzeo R."/>
            <person name="Moldovan C."/>
            <person name="Aiese Cigliano R."/>
            <person name="Del Cueto J."/>
            <person name="Ricciardi F."/>
            <person name="Lotti C."/>
            <person name="Ricciardi L."/>
            <person name="Dicenta F."/>
            <person name="Lopez-Marques R.L."/>
            <person name="Lindberg Moller B."/>
        </authorList>
    </citation>
    <scope>NUCLEOTIDE SEQUENCE</scope>
</reference>
<evidence type="ECO:0000313" key="1">
    <source>
        <dbReference type="EMBL" id="BBG95135.1"/>
    </source>
</evidence>
<organism evidence="1">
    <name type="scientific">Prunus dulcis</name>
    <name type="common">Almond</name>
    <name type="synonym">Amygdalus dulcis</name>
    <dbReference type="NCBI Taxonomy" id="3755"/>
    <lineage>
        <taxon>Eukaryota</taxon>
        <taxon>Viridiplantae</taxon>
        <taxon>Streptophyta</taxon>
        <taxon>Embryophyta</taxon>
        <taxon>Tracheophyta</taxon>
        <taxon>Spermatophyta</taxon>
        <taxon>Magnoliopsida</taxon>
        <taxon>eudicotyledons</taxon>
        <taxon>Gunneridae</taxon>
        <taxon>Pentapetalae</taxon>
        <taxon>rosids</taxon>
        <taxon>fabids</taxon>
        <taxon>Rosales</taxon>
        <taxon>Rosaceae</taxon>
        <taxon>Amygdaloideae</taxon>
        <taxon>Amygdaleae</taxon>
        <taxon>Prunus</taxon>
    </lineage>
</organism>
<dbReference type="EMBL" id="AP019297">
    <property type="protein sequence ID" value="BBG95135.1"/>
    <property type="molecule type" value="Genomic_DNA"/>
</dbReference>
<dbReference type="AlphaFoldDB" id="A0A4Y1QTH7"/>